<dbReference type="PANTHER" id="PTHR37841">
    <property type="entry name" value="GLR2918 PROTEIN"/>
    <property type="match status" value="1"/>
</dbReference>
<dbReference type="InterPro" id="IPR032774">
    <property type="entry name" value="WG_beta_rep"/>
</dbReference>
<proteinExistence type="predicted"/>
<organism evidence="1">
    <name type="scientific">marine sediment metagenome</name>
    <dbReference type="NCBI Taxonomy" id="412755"/>
    <lineage>
        <taxon>unclassified sequences</taxon>
        <taxon>metagenomes</taxon>
        <taxon>ecological metagenomes</taxon>
    </lineage>
</organism>
<sequence>KWGYIDKTGKWVITPQFQWAGSFSEGLAAVRIEGKWGWGYIDKTGKWVIEPQFNMASRFSEGLAVVKSEGKKGYIDKTGKCAGDNPF</sequence>
<gene>
    <name evidence="1" type="ORF">S01H4_66074</name>
</gene>
<dbReference type="EMBL" id="BART01040722">
    <property type="protein sequence ID" value="GAH30691.1"/>
    <property type="molecule type" value="Genomic_DNA"/>
</dbReference>
<dbReference type="AlphaFoldDB" id="X1EBM5"/>
<feature type="non-terminal residue" evidence="1">
    <location>
        <position position="87"/>
    </location>
</feature>
<feature type="non-terminal residue" evidence="1">
    <location>
        <position position="1"/>
    </location>
</feature>
<evidence type="ECO:0000313" key="1">
    <source>
        <dbReference type="EMBL" id="GAH30691.1"/>
    </source>
</evidence>
<accession>X1EBM5</accession>
<reference evidence="1" key="1">
    <citation type="journal article" date="2014" name="Front. Microbiol.">
        <title>High frequency of phylogenetically diverse reductive dehalogenase-homologous genes in deep subseafloor sedimentary metagenomes.</title>
        <authorList>
            <person name="Kawai M."/>
            <person name="Futagami T."/>
            <person name="Toyoda A."/>
            <person name="Takaki Y."/>
            <person name="Nishi S."/>
            <person name="Hori S."/>
            <person name="Arai W."/>
            <person name="Tsubouchi T."/>
            <person name="Morono Y."/>
            <person name="Uchiyama I."/>
            <person name="Ito T."/>
            <person name="Fujiyama A."/>
            <person name="Inagaki F."/>
            <person name="Takami H."/>
        </authorList>
    </citation>
    <scope>NUCLEOTIDE SEQUENCE</scope>
    <source>
        <strain evidence="1">Expedition CK06-06</strain>
    </source>
</reference>
<dbReference type="PANTHER" id="PTHR37841:SF1">
    <property type="entry name" value="DUF3298 DOMAIN-CONTAINING PROTEIN"/>
    <property type="match status" value="1"/>
</dbReference>
<dbReference type="SUPFAM" id="SSF69360">
    <property type="entry name" value="Cell wall binding repeat"/>
    <property type="match status" value="1"/>
</dbReference>
<protein>
    <recommendedName>
        <fullName evidence="2">WG repeat-containing protein</fullName>
    </recommendedName>
</protein>
<evidence type="ECO:0008006" key="2">
    <source>
        <dbReference type="Google" id="ProtNLM"/>
    </source>
</evidence>
<comment type="caution">
    <text evidence="1">The sequence shown here is derived from an EMBL/GenBank/DDBJ whole genome shotgun (WGS) entry which is preliminary data.</text>
</comment>
<name>X1EBM5_9ZZZZ</name>
<dbReference type="Pfam" id="PF14903">
    <property type="entry name" value="WG_beta_rep"/>
    <property type="match status" value="2"/>
</dbReference>